<comment type="subcellular location">
    <subcellularLocation>
        <location evidence="1">Cell membrane</location>
        <topology evidence="1">Multi-pass membrane protein</topology>
    </subcellularLocation>
</comment>
<feature type="transmembrane region" description="Helical" evidence="11">
    <location>
        <begin position="33"/>
        <end position="62"/>
    </location>
</feature>
<evidence type="ECO:0000256" key="11">
    <source>
        <dbReference type="SAM" id="Phobius"/>
    </source>
</evidence>
<reference evidence="13 14" key="1">
    <citation type="journal article" date="2018" name="Sci. Rep.">
        <title>Comparative analysis of the Pocillopora damicornis genome highlights role of immune system in coral evolution.</title>
        <authorList>
            <person name="Cunning R."/>
            <person name="Bay R.A."/>
            <person name="Gillette P."/>
            <person name="Baker A.C."/>
            <person name="Traylor-Knowles N."/>
        </authorList>
    </citation>
    <scope>NUCLEOTIDE SEQUENCE [LARGE SCALE GENOMIC DNA]</scope>
    <source>
        <strain evidence="13">RSMAS</strain>
        <tissue evidence="13">Whole animal</tissue>
    </source>
</reference>
<feature type="transmembrane region" description="Helical" evidence="11">
    <location>
        <begin position="115"/>
        <end position="138"/>
    </location>
</feature>
<feature type="domain" description="G-protein coupled receptors family 1 profile" evidence="12">
    <location>
        <begin position="52"/>
        <end position="291"/>
    </location>
</feature>
<dbReference type="GO" id="GO:0005886">
    <property type="term" value="C:plasma membrane"/>
    <property type="evidence" value="ECO:0007669"/>
    <property type="project" value="UniProtKB-SubCell"/>
</dbReference>
<evidence type="ECO:0000256" key="10">
    <source>
        <dbReference type="RuleBase" id="RU000688"/>
    </source>
</evidence>
<evidence type="ECO:0000256" key="4">
    <source>
        <dbReference type="ARBA" id="ARBA00022989"/>
    </source>
</evidence>
<gene>
    <name evidence="13" type="ORF">pdam_00000872</name>
</gene>
<dbReference type="OrthoDB" id="5966518at2759"/>
<dbReference type="GO" id="GO:0004930">
    <property type="term" value="F:G protein-coupled receptor activity"/>
    <property type="evidence" value="ECO:0007669"/>
    <property type="project" value="UniProtKB-KW"/>
</dbReference>
<feature type="transmembrane region" description="Helical" evidence="11">
    <location>
        <begin position="674"/>
        <end position="697"/>
    </location>
</feature>
<keyword evidence="9 10" id="KW-0807">Transducer</keyword>
<dbReference type="EMBL" id="RCHS01002836">
    <property type="protein sequence ID" value="RMX45401.1"/>
    <property type="molecule type" value="Genomic_DNA"/>
</dbReference>
<keyword evidence="8" id="KW-0325">Glycoprotein</keyword>
<feature type="transmembrane region" description="Helical" evidence="11">
    <location>
        <begin position="192"/>
        <end position="214"/>
    </location>
</feature>
<evidence type="ECO:0000256" key="1">
    <source>
        <dbReference type="ARBA" id="ARBA00004651"/>
    </source>
</evidence>
<dbReference type="Gene3D" id="1.20.1070.10">
    <property type="entry name" value="Rhodopsin 7-helix transmembrane proteins"/>
    <property type="match status" value="3"/>
</dbReference>
<keyword evidence="2" id="KW-1003">Cell membrane</keyword>
<dbReference type="PANTHER" id="PTHR24246">
    <property type="entry name" value="OLFACTORY RECEPTOR AND ADENOSINE RECEPTOR"/>
    <property type="match status" value="1"/>
</dbReference>
<dbReference type="PANTHER" id="PTHR24246:SF27">
    <property type="entry name" value="ADENOSINE RECEPTOR, ISOFORM A"/>
    <property type="match status" value="1"/>
</dbReference>
<feature type="transmembrane region" description="Helical" evidence="11">
    <location>
        <begin position="428"/>
        <end position="448"/>
    </location>
</feature>
<organism evidence="13 14">
    <name type="scientific">Pocillopora damicornis</name>
    <name type="common">Cauliflower coral</name>
    <name type="synonym">Millepora damicornis</name>
    <dbReference type="NCBI Taxonomy" id="46731"/>
    <lineage>
        <taxon>Eukaryota</taxon>
        <taxon>Metazoa</taxon>
        <taxon>Cnidaria</taxon>
        <taxon>Anthozoa</taxon>
        <taxon>Hexacorallia</taxon>
        <taxon>Scleractinia</taxon>
        <taxon>Astrocoeniina</taxon>
        <taxon>Pocilloporidae</taxon>
        <taxon>Pocillopora</taxon>
    </lineage>
</organism>
<feature type="transmembrane region" description="Helical" evidence="11">
    <location>
        <begin position="346"/>
        <end position="371"/>
    </location>
</feature>
<evidence type="ECO:0000256" key="9">
    <source>
        <dbReference type="ARBA" id="ARBA00023224"/>
    </source>
</evidence>
<comment type="similarity">
    <text evidence="10">Belongs to the G-protein coupled receptor 1 family.</text>
</comment>
<feature type="transmembrane region" description="Helical" evidence="11">
    <location>
        <begin position="383"/>
        <end position="408"/>
    </location>
</feature>
<evidence type="ECO:0000313" key="13">
    <source>
        <dbReference type="EMBL" id="RMX45401.1"/>
    </source>
</evidence>
<keyword evidence="7 10" id="KW-0675">Receptor</keyword>
<feature type="transmembrane region" description="Helical" evidence="11">
    <location>
        <begin position="503"/>
        <end position="523"/>
    </location>
</feature>
<evidence type="ECO:0000256" key="3">
    <source>
        <dbReference type="ARBA" id="ARBA00022692"/>
    </source>
</evidence>
<evidence type="ECO:0000259" key="12">
    <source>
        <dbReference type="PROSITE" id="PS50262"/>
    </source>
</evidence>
<dbReference type="PRINTS" id="PR00237">
    <property type="entry name" value="GPCRRHODOPSN"/>
</dbReference>
<name>A0A3M6TVM8_POCDA</name>
<keyword evidence="4 11" id="KW-1133">Transmembrane helix</keyword>
<dbReference type="CDD" id="cd00637">
    <property type="entry name" value="7tm_classA_rhodopsin-like"/>
    <property type="match status" value="3"/>
</dbReference>
<accession>A0A3M6TVM8</accession>
<feature type="transmembrane region" description="Helical" evidence="11">
    <location>
        <begin position="71"/>
        <end position="95"/>
    </location>
</feature>
<dbReference type="SUPFAM" id="SSF81321">
    <property type="entry name" value="Family A G protein-coupled receptor-like"/>
    <property type="match status" value="3"/>
</dbReference>
<dbReference type="PROSITE" id="PS00237">
    <property type="entry name" value="G_PROTEIN_RECEP_F1_1"/>
    <property type="match status" value="3"/>
</dbReference>
<comment type="caution">
    <text evidence="13">The sequence shown here is derived from an EMBL/GenBank/DDBJ whole genome shotgun (WGS) entry which is preliminary data.</text>
</comment>
<dbReference type="AlphaFoldDB" id="A0A3M6TVM8"/>
<feature type="transmembrane region" description="Helical" evidence="11">
    <location>
        <begin position="235"/>
        <end position="261"/>
    </location>
</feature>
<dbReference type="InterPro" id="IPR017452">
    <property type="entry name" value="GPCR_Rhodpsn_7TM"/>
</dbReference>
<evidence type="ECO:0000256" key="2">
    <source>
        <dbReference type="ARBA" id="ARBA00022475"/>
    </source>
</evidence>
<keyword evidence="5 10" id="KW-0297">G-protein coupled receptor</keyword>
<feature type="transmembrane region" description="Helical" evidence="11">
    <location>
        <begin position="469"/>
        <end position="497"/>
    </location>
</feature>
<feature type="transmembrane region" description="Helical" evidence="11">
    <location>
        <begin position="877"/>
        <end position="903"/>
    </location>
</feature>
<proteinExistence type="inferred from homology"/>
<dbReference type="Pfam" id="PF00001">
    <property type="entry name" value="7tm_1"/>
    <property type="match status" value="3"/>
</dbReference>
<feature type="domain" description="G-protein coupled receptors family 1 profile" evidence="12">
    <location>
        <begin position="690"/>
        <end position="928"/>
    </location>
</feature>
<feature type="transmembrane region" description="Helical" evidence="11">
    <location>
        <begin position="549"/>
        <end position="576"/>
    </location>
</feature>
<feature type="transmembrane region" description="Helical" evidence="11">
    <location>
        <begin position="158"/>
        <end position="180"/>
    </location>
</feature>
<feature type="transmembrane region" description="Helical" evidence="11">
    <location>
        <begin position="750"/>
        <end position="775"/>
    </location>
</feature>
<evidence type="ECO:0000256" key="8">
    <source>
        <dbReference type="ARBA" id="ARBA00023180"/>
    </source>
</evidence>
<evidence type="ECO:0000256" key="5">
    <source>
        <dbReference type="ARBA" id="ARBA00023040"/>
    </source>
</evidence>
<keyword evidence="3 10" id="KW-0812">Transmembrane</keyword>
<protein>
    <recommendedName>
        <fullName evidence="12">G-protein coupled receptors family 1 profile domain-containing protein</fullName>
    </recommendedName>
</protein>
<feature type="domain" description="G-protein coupled receptors family 1 profile" evidence="12">
    <location>
        <begin position="363"/>
        <end position="601"/>
    </location>
</feature>
<evidence type="ECO:0000313" key="14">
    <source>
        <dbReference type="Proteomes" id="UP000275408"/>
    </source>
</evidence>
<evidence type="ECO:0000256" key="7">
    <source>
        <dbReference type="ARBA" id="ARBA00023170"/>
    </source>
</evidence>
<keyword evidence="14" id="KW-1185">Reference proteome</keyword>
<evidence type="ECO:0000256" key="6">
    <source>
        <dbReference type="ARBA" id="ARBA00023136"/>
    </source>
</evidence>
<dbReference type="InterPro" id="IPR000276">
    <property type="entry name" value="GPCR_Rhodpsn"/>
</dbReference>
<keyword evidence="6 11" id="KW-0472">Membrane</keyword>
<dbReference type="SMART" id="SM01381">
    <property type="entry name" value="7TM_GPCR_Srsx"/>
    <property type="match status" value="1"/>
</dbReference>
<sequence>MSRHLKLISGIFFADTDLLRTTCGSSAIDSSRIVGIALCIALVSVCILIVLGNLMTIVLFAFNKRLHKKTFFLVINMAFADLMLGGVTLPVYTYLVGGNFHLWSEHAGELWKNESFSNLHIIVDTVFSQASLISAVIISCERFYAIYRPLKHRALSSIAYRVTIFMVWILAAIISAVQWTGLSKLISYKHAFYIWTPYILMLTLIVCGCNFSIWRKFQRGGVASRQQHRHSLNKRLTKTLLFVSAFALMSWLPLIITNFLIVVCHVPVTRKAYHVVNILNYSNSFVNPVVYAFRIPEFRLRLFMCCFRKQVTRNNNDLKMNNTSAANVSRTNDHRLSENAPSKAEGIAWCTAFILTFVLTVAGNLLTIIIFTKSKSNRKKHVFLPVNMAFADLMLGAVVLPLYIYHVGFTFHLWTITESFTSKKPLDIFFMIVDTAFAQASLISAAFISCERFYAVYWPFKHRTLSKRAYGIIIFVVWILALLASAIWTVLTFVFTFSPATTFLAPCVFILILIMCGCNLAIWRKFQNGSVSASHQQNRDLQNKRLTKTLLFVSGLTLLAWLPVMILNFLIFVWSVPVHWKLYHMVNLFNYFNSLINPVVYALRIPEFRQALHSCCFGKQPALNTTLDKITNERTGTTDISHELALKHQNEMDTAFQTNDQSSSKDATSKTEGIVSFSALILTSVLTVAGNTLTIVLFAMKRNIRKKHFFLAVNLASADLLLGAVSLPIYSCYVGFNFGLWTLTESFSTLTWLHILFQTVDTFFSQASLISAAFISCERFHAIYRPFKHKTLSTRTYRIVIFVLWLLALLISALLIGSNLLLSYKYTGMIWGPYIFLLIFIICGCYIGIWRKFKGGIASASHQQNGDLQNKRLTKTLLFVSGFTLLAWLPLVITNFLIILGFLPIDWKFYPMVNLFNYSNSLVNPFVYALRVAEFRRALTSCRLGREPALNTALPNIRNERNGTSDAPSQADGIAFCDVFYVNISCSCRRKPTRDYSFCEERQYLQETFVSWPFDMVFTDLLLGAVGLPHLWTLTKSFESNIPLHNSHMIVDPFFSQPLYPVRDLTPYTSRLSIEHNQREYTVFMDARSSYLCDMHWIKPPSFIQIHHKCRRFTSAKQRLAKQALDKDNSTVICIWHYFAGLAAFSHIKLLDNCLFFSLLYALRIPEFRRRTLAHCCFRGEPAINATLAKSRNERKEKTDFSHEPMFKQDVMDTKL</sequence>
<dbReference type="PROSITE" id="PS50262">
    <property type="entry name" value="G_PROTEIN_RECEP_F1_2"/>
    <property type="match status" value="3"/>
</dbReference>
<dbReference type="Proteomes" id="UP000275408">
    <property type="component" value="Unassembled WGS sequence"/>
</dbReference>
<feature type="transmembrane region" description="Helical" evidence="11">
    <location>
        <begin position="829"/>
        <end position="849"/>
    </location>
</feature>
<feature type="transmembrane region" description="Helical" evidence="11">
    <location>
        <begin position="796"/>
        <end position="817"/>
    </location>
</feature>